<accession>A0A6A5VC65</accession>
<name>A0A6A5VC65_9PLEO</name>
<feature type="region of interest" description="Disordered" evidence="1">
    <location>
        <begin position="93"/>
        <end position="112"/>
    </location>
</feature>
<feature type="compositionally biased region" description="Acidic residues" evidence="1">
    <location>
        <begin position="182"/>
        <end position="192"/>
    </location>
</feature>
<proteinExistence type="predicted"/>
<protein>
    <submittedName>
        <fullName evidence="2">Uncharacterized protein</fullName>
    </submittedName>
</protein>
<evidence type="ECO:0000313" key="2">
    <source>
        <dbReference type="EMBL" id="KAF1974691.1"/>
    </source>
</evidence>
<reference evidence="2" key="1">
    <citation type="journal article" date="2020" name="Stud. Mycol.">
        <title>101 Dothideomycetes genomes: a test case for predicting lifestyles and emergence of pathogens.</title>
        <authorList>
            <person name="Haridas S."/>
            <person name="Albert R."/>
            <person name="Binder M."/>
            <person name="Bloem J."/>
            <person name="Labutti K."/>
            <person name="Salamov A."/>
            <person name="Andreopoulos B."/>
            <person name="Baker S."/>
            <person name="Barry K."/>
            <person name="Bills G."/>
            <person name="Bluhm B."/>
            <person name="Cannon C."/>
            <person name="Castanera R."/>
            <person name="Culley D."/>
            <person name="Daum C."/>
            <person name="Ezra D."/>
            <person name="Gonzalez J."/>
            <person name="Henrissat B."/>
            <person name="Kuo A."/>
            <person name="Liang C."/>
            <person name="Lipzen A."/>
            <person name="Lutzoni F."/>
            <person name="Magnuson J."/>
            <person name="Mondo S."/>
            <person name="Nolan M."/>
            <person name="Ohm R."/>
            <person name="Pangilinan J."/>
            <person name="Park H.-J."/>
            <person name="Ramirez L."/>
            <person name="Alfaro M."/>
            <person name="Sun H."/>
            <person name="Tritt A."/>
            <person name="Yoshinaga Y."/>
            <person name="Zwiers L.-H."/>
            <person name="Turgeon B."/>
            <person name="Goodwin S."/>
            <person name="Spatafora J."/>
            <person name="Crous P."/>
            <person name="Grigoriev I."/>
        </authorList>
    </citation>
    <scope>NUCLEOTIDE SEQUENCE</scope>
    <source>
        <strain evidence="2">CBS 107.79</strain>
    </source>
</reference>
<feature type="region of interest" description="Disordered" evidence="1">
    <location>
        <begin position="165"/>
        <end position="192"/>
    </location>
</feature>
<dbReference type="OrthoDB" id="5153521at2759"/>
<evidence type="ECO:0000256" key="1">
    <source>
        <dbReference type="SAM" id="MobiDB-lite"/>
    </source>
</evidence>
<sequence length="192" mass="21319">MASEQTFTSDLRSEAKDFNRDKTSRVKWAHGAAYGPGRRAEEERPRPARVVSVPKSVAPRLPYDYRMQAHSCRSLRRGSGTEKSRVALKKHINYSSDDSSADEEVEHPSVAPVPDAGVAYSFDAARGPSHGSQILGLALNKAIENFEVRQTDKLIKEEYEVLRLDDDALSPGPKATRKGVSPDEEDYEFIDA</sequence>
<dbReference type="AlphaFoldDB" id="A0A6A5VC65"/>
<feature type="region of interest" description="Disordered" evidence="1">
    <location>
        <begin position="1"/>
        <end position="55"/>
    </location>
</feature>
<keyword evidence="3" id="KW-1185">Reference proteome</keyword>
<evidence type="ECO:0000313" key="3">
    <source>
        <dbReference type="Proteomes" id="UP000800036"/>
    </source>
</evidence>
<dbReference type="EMBL" id="ML976673">
    <property type="protein sequence ID" value="KAF1974691.1"/>
    <property type="molecule type" value="Genomic_DNA"/>
</dbReference>
<feature type="compositionally biased region" description="Basic and acidic residues" evidence="1">
    <location>
        <begin position="11"/>
        <end position="24"/>
    </location>
</feature>
<feature type="compositionally biased region" description="Polar residues" evidence="1">
    <location>
        <begin position="1"/>
        <end position="10"/>
    </location>
</feature>
<gene>
    <name evidence="2" type="ORF">BU23DRAFT_88984</name>
</gene>
<dbReference type="Proteomes" id="UP000800036">
    <property type="component" value="Unassembled WGS sequence"/>
</dbReference>
<organism evidence="2 3">
    <name type="scientific">Bimuria novae-zelandiae CBS 107.79</name>
    <dbReference type="NCBI Taxonomy" id="1447943"/>
    <lineage>
        <taxon>Eukaryota</taxon>
        <taxon>Fungi</taxon>
        <taxon>Dikarya</taxon>
        <taxon>Ascomycota</taxon>
        <taxon>Pezizomycotina</taxon>
        <taxon>Dothideomycetes</taxon>
        <taxon>Pleosporomycetidae</taxon>
        <taxon>Pleosporales</taxon>
        <taxon>Massarineae</taxon>
        <taxon>Didymosphaeriaceae</taxon>
        <taxon>Bimuria</taxon>
    </lineage>
</organism>